<comment type="caution">
    <text evidence="3">The sequence shown here is derived from an EMBL/GenBank/DDBJ whole genome shotgun (WGS) entry which is preliminary data.</text>
</comment>
<dbReference type="EMBL" id="SMBI01000013">
    <property type="protein sequence ID" value="TCU19560.1"/>
    <property type="molecule type" value="Genomic_DNA"/>
</dbReference>
<organism evidence="3 4">
    <name type="scientific">Rhizobium laguerreae</name>
    <dbReference type="NCBI Taxonomy" id="1076926"/>
    <lineage>
        <taxon>Bacteria</taxon>
        <taxon>Pseudomonadati</taxon>
        <taxon>Pseudomonadota</taxon>
        <taxon>Alphaproteobacteria</taxon>
        <taxon>Hyphomicrobiales</taxon>
        <taxon>Rhizobiaceae</taxon>
        <taxon>Rhizobium/Agrobacterium group</taxon>
        <taxon>Rhizobium</taxon>
    </lineage>
</organism>
<evidence type="ECO:0000313" key="4">
    <source>
        <dbReference type="Proteomes" id="UP000295021"/>
    </source>
</evidence>
<name>A0A1S9H2W8_9HYPH</name>
<evidence type="ECO:0000313" key="2">
    <source>
        <dbReference type="EMBL" id="MBB3166752.1"/>
    </source>
</evidence>
<reference evidence="2 5" key="2">
    <citation type="submission" date="2020-08" db="EMBL/GenBank/DDBJ databases">
        <title>Genomic Encyclopedia of Type Strains, Phase III (KMG-III): the genomes of soil and plant-associated and newly described type strains.</title>
        <authorList>
            <person name="Whitman W."/>
        </authorList>
    </citation>
    <scope>NUCLEOTIDE SEQUENCE [LARGE SCALE GENOMIC DNA]</scope>
    <source>
        <strain evidence="2 5">CECT 8280</strain>
    </source>
</reference>
<dbReference type="EMBL" id="JACHXX010000023">
    <property type="protein sequence ID" value="MBB3166752.1"/>
    <property type="molecule type" value="Genomic_DNA"/>
</dbReference>
<protein>
    <submittedName>
        <fullName evidence="3">Uncharacterized protein</fullName>
    </submittedName>
</protein>
<reference evidence="3 4" key="1">
    <citation type="submission" date="2019-03" db="EMBL/GenBank/DDBJ databases">
        <title>Genomic Encyclopedia of Type Strains, Phase IV (KMG-V): Genome sequencing to study the core and pangenomes of soil and plant-associated prokaryotes.</title>
        <authorList>
            <person name="Whitman W."/>
        </authorList>
    </citation>
    <scope>NUCLEOTIDE SEQUENCE [LARGE SCALE GENOMIC DNA]</scope>
    <source>
        <strain evidence="3 4">FB403</strain>
    </source>
</reference>
<accession>A0A1S9H2W8</accession>
<proteinExistence type="predicted"/>
<evidence type="ECO:0000313" key="5">
    <source>
        <dbReference type="Proteomes" id="UP000542811"/>
    </source>
</evidence>
<evidence type="ECO:0000313" key="3">
    <source>
        <dbReference type="EMBL" id="TCU19560.1"/>
    </source>
</evidence>
<sequence>MNLLIKTLAVLAACTVFATDVVAQSTVVPVDNEPAPKLIVEPPLPGPLARGVVFLPYRVENVRILPVGGPAARNVSPRVGHLHITVDDLPWAWADYGQSNTVILVGMSRGQHKVLIEVVDAEGSVFTKQAVTFHSPGKEIQP</sequence>
<dbReference type="InterPro" id="IPR046133">
    <property type="entry name" value="DUF6130"/>
</dbReference>
<gene>
    <name evidence="3" type="ORF">EV131_113160</name>
    <name evidence="2" type="ORF">FHS25_007272</name>
</gene>
<dbReference type="GeneID" id="67489246"/>
<dbReference type="Pfam" id="PF19625">
    <property type="entry name" value="DUF6130"/>
    <property type="match status" value="1"/>
</dbReference>
<dbReference type="AlphaFoldDB" id="A0A1S9H2W8"/>
<feature type="signal peptide" evidence="1">
    <location>
        <begin position="1"/>
        <end position="18"/>
    </location>
</feature>
<dbReference type="Proteomes" id="UP000542811">
    <property type="component" value="Unassembled WGS sequence"/>
</dbReference>
<keyword evidence="5" id="KW-1185">Reference proteome</keyword>
<evidence type="ECO:0000256" key="1">
    <source>
        <dbReference type="SAM" id="SignalP"/>
    </source>
</evidence>
<feature type="chain" id="PRO_5044377656" evidence="1">
    <location>
        <begin position="19"/>
        <end position="142"/>
    </location>
</feature>
<dbReference type="Proteomes" id="UP000295021">
    <property type="component" value="Unassembled WGS sequence"/>
</dbReference>
<keyword evidence="1" id="KW-0732">Signal</keyword>
<dbReference type="RefSeq" id="WP_077976304.1">
    <property type="nucleotide sequence ID" value="NZ_JAAXQS010000007.1"/>
</dbReference>